<accession>A0A917NPT6</accession>
<sequence>MRHATHARTFFLFGSREVFAETATSFAEAAGWGPRQKGVTEGRSVLMAALPALGQELGGGHPFEVLICFKPYPPYAHFKRPTLNRPTAAGVRQHTARLALRRAEFSVGGRVLGGRVARWAGFGGLATTP</sequence>
<gene>
    <name evidence="1" type="ORF">GCM10012282_07580</name>
</gene>
<evidence type="ECO:0000313" key="1">
    <source>
        <dbReference type="EMBL" id="GGJ13748.1"/>
    </source>
</evidence>
<organism evidence="1 2">
    <name type="scientific">Streptomyces lacrimifluminis</name>
    <dbReference type="NCBI Taxonomy" id="1500077"/>
    <lineage>
        <taxon>Bacteria</taxon>
        <taxon>Bacillati</taxon>
        <taxon>Actinomycetota</taxon>
        <taxon>Actinomycetes</taxon>
        <taxon>Kitasatosporales</taxon>
        <taxon>Streptomycetaceae</taxon>
        <taxon>Streptomyces</taxon>
    </lineage>
</organism>
<protein>
    <submittedName>
        <fullName evidence="1">Uncharacterized protein</fullName>
    </submittedName>
</protein>
<keyword evidence="2" id="KW-1185">Reference proteome</keyword>
<reference evidence="1" key="2">
    <citation type="submission" date="2020-09" db="EMBL/GenBank/DDBJ databases">
        <authorList>
            <person name="Sun Q."/>
            <person name="Zhou Y."/>
        </authorList>
    </citation>
    <scope>NUCLEOTIDE SEQUENCE</scope>
    <source>
        <strain evidence="1">CGMCC 4.7272</strain>
    </source>
</reference>
<proteinExistence type="predicted"/>
<comment type="caution">
    <text evidence="1">The sequence shown here is derived from an EMBL/GenBank/DDBJ whole genome shotgun (WGS) entry which is preliminary data.</text>
</comment>
<name>A0A917NPT6_9ACTN</name>
<dbReference type="AlphaFoldDB" id="A0A917NPT6"/>
<evidence type="ECO:0000313" key="2">
    <source>
        <dbReference type="Proteomes" id="UP000625682"/>
    </source>
</evidence>
<dbReference type="Proteomes" id="UP000625682">
    <property type="component" value="Unassembled WGS sequence"/>
</dbReference>
<dbReference type="EMBL" id="BMMU01000002">
    <property type="protein sequence ID" value="GGJ13748.1"/>
    <property type="molecule type" value="Genomic_DNA"/>
</dbReference>
<reference evidence="1" key="1">
    <citation type="journal article" date="2014" name="Int. J. Syst. Evol. Microbiol.">
        <title>Complete genome sequence of Corynebacterium casei LMG S-19264T (=DSM 44701T), isolated from a smear-ripened cheese.</title>
        <authorList>
            <consortium name="US DOE Joint Genome Institute (JGI-PGF)"/>
            <person name="Walter F."/>
            <person name="Albersmeier A."/>
            <person name="Kalinowski J."/>
            <person name="Ruckert C."/>
        </authorList>
    </citation>
    <scope>NUCLEOTIDE SEQUENCE</scope>
    <source>
        <strain evidence="1">CGMCC 4.7272</strain>
    </source>
</reference>